<dbReference type="AlphaFoldDB" id="A0A9P6LEH9"/>
<dbReference type="OrthoDB" id="5346740at2759"/>
<protein>
    <recommendedName>
        <fullName evidence="3">Extracellular mutant protein 11 C-terminal domain-containing protein</fullName>
    </recommendedName>
</protein>
<feature type="region of interest" description="Disordered" evidence="2">
    <location>
        <begin position="1"/>
        <end position="135"/>
    </location>
</feature>
<organism evidence="4 5">
    <name type="scientific">Colletotrichum karsti</name>
    <dbReference type="NCBI Taxonomy" id="1095194"/>
    <lineage>
        <taxon>Eukaryota</taxon>
        <taxon>Fungi</taxon>
        <taxon>Dikarya</taxon>
        <taxon>Ascomycota</taxon>
        <taxon>Pezizomycotina</taxon>
        <taxon>Sordariomycetes</taxon>
        <taxon>Hypocreomycetidae</taxon>
        <taxon>Glomerellales</taxon>
        <taxon>Glomerellaceae</taxon>
        <taxon>Colletotrichum</taxon>
        <taxon>Colletotrichum boninense species complex</taxon>
    </lineage>
</organism>
<feature type="coiled-coil region" evidence="1">
    <location>
        <begin position="428"/>
        <end position="455"/>
    </location>
</feature>
<reference evidence="4" key="1">
    <citation type="submission" date="2020-03" db="EMBL/GenBank/DDBJ databases">
        <authorList>
            <person name="He L."/>
        </authorList>
    </citation>
    <scope>NUCLEOTIDE SEQUENCE</scope>
    <source>
        <strain evidence="4">CkLH20</strain>
    </source>
</reference>
<name>A0A9P6LEH9_9PEZI</name>
<feature type="region of interest" description="Disordered" evidence="2">
    <location>
        <begin position="185"/>
        <end position="226"/>
    </location>
</feature>
<evidence type="ECO:0000313" key="5">
    <source>
        <dbReference type="Proteomes" id="UP000781932"/>
    </source>
</evidence>
<proteinExistence type="predicted"/>
<dbReference type="GO" id="GO:0042790">
    <property type="term" value="P:nucleolar large rRNA transcription by RNA polymerase I"/>
    <property type="evidence" value="ECO:0007669"/>
    <property type="project" value="TreeGrafter"/>
</dbReference>
<dbReference type="EMBL" id="JAATWM020000059">
    <property type="protein sequence ID" value="KAF9870106.1"/>
    <property type="molecule type" value="Genomic_DNA"/>
</dbReference>
<dbReference type="InterPro" id="IPR053029">
    <property type="entry name" value="RNA_pol_I-specific_init_factor"/>
</dbReference>
<dbReference type="InterPro" id="IPR029178">
    <property type="entry name" value="Ecm11_C"/>
</dbReference>
<dbReference type="GeneID" id="62168252"/>
<feature type="domain" description="Extracellular mutant protein 11 C-terminal" evidence="3">
    <location>
        <begin position="347"/>
        <end position="478"/>
    </location>
</feature>
<dbReference type="PANTHER" id="PTHR28244">
    <property type="entry name" value="RNA POLYMERASE I-SPECIFIC TRANSCRIPTION INITIATION FACTOR RRN11"/>
    <property type="match status" value="1"/>
</dbReference>
<evidence type="ECO:0000259" key="3">
    <source>
        <dbReference type="Pfam" id="PF15463"/>
    </source>
</evidence>
<reference evidence="4" key="2">
    <citation type="submission" date="2020-11" db="EMBL/GenBank/DDBJ databases">
        <title>Whole genome sequencing of Colletotrichum sp.</title>
        <authorList>
            <person name="Li H."/>
        </authorList>
    </citation>
    <scope>NUCLEOTIDE SEQUENCE</scope>
    <source>
        <strain evidence="4">CkLH20</strain>
    </source>
</reference>
<dbReference type="Pfam" id="PF15463">
    <property type="entry name" value="ECM11"/>
    <property type="match status" value="1"/>
</dbReference>
<dbReference type="PANTHER" id="PTHR28244:SF3">
    <property type="entry name" value="EXTRACELLULAR MUTANT PROTEIN 11 C-TERMINAL DOMAIN-CONTAINING PROTEIN"/>
    <property type="match status" value="1"/>
</dbReference>
<feature type="compositionally biased region" description="Polar residues" evidence="2">
    <location>
        <begin position="1"/>
        <end position="10"/>
    </location>
</feature>
<dbReference type="GO" id="GO:0070860">
    <property type="term" value="C:RNA polymerase I core factor complex"/>
    <property type="evidence" value="ECO:0007669"/>
    <property type="project" value="TreeGrafter"/>
</dbReference>
<comment type="caution">
    <text evidence="4">The sequence shown here is derived from an EMBL/GenBank/DDBJ whole genome shotgun (WGS) entry which is preliminary data.</text>
</comment>
<feature type="compositionally biased region" description="Basic residues" evidence="2">
    <location>
        <begin position="332"/>
        <end position="343"/>
    </location>
</feature>
<feature type="compositionally biased region" description="Basic and acidic residues" evidence="2">
    <location>
        <begin position="30"/>
        <end position="39"/>
    </location>
</feature>
<dbReference type="Proteomes" id="UP000781932">
    <property type="component" value="Unassembled WGS sequence"/>
</dbReference>
<dbReference type="GO" id="GO:0001164">
    <property type="term" value="F:RNA polymerase I core promoter sequence-specific DNA binding"/>
    <property type="evidence" value="ECO:0007669"/>
    <property type="project" value="TreeGrafter"/>
</dbReference>
<sequence>MPSNTSSNRMAQYAMHSSLDAGIRTGDTNQARDRLDEQRPATPPYGFPTRQAVTESAKLPAPKPFAPGRDHFNNIRHLGQPNPPHPLRMQSPASVRDATPQRQRLRRTNSQGTDVTSFWPESHIDSQFGSPTTQRSERYDAAVDGRSRSPPAAFNFPSMQPLPMGGNMGNGERVSYTIGKNGAMRASGPGDEPGLPISSHTFPPSLEPATQADGYSSEPFNSPPKRRVNLALHSTAVKNQYAQPLYSDDQEVFSDHPTFQMPNDTLRGPKKQATFQEPRRTTAFQEDADVEGSLASDYQISEDDKGTPRASRKKALNREPAVPETSVPPPARKQRDKTRKRRRDSCDYADDELAEMTYTQLREQPFDDDPAQKSMKTIAPLTGDSLPAKLEHFKGQREAEQKQFFMQMTVNDWERSGDWLLEQFGQVAQKLKDARQNKRTMVEQFENEIAKREEAVRLRTESIDKKLSQIKHKGEDMLADKEF</sequence>
<accession>A0A9P6LEH9</accession>
<evidence type="ECO:0000313" key="4">
    <source>
        <dbReference type="EMBL" id="KAF9870106.1"/>
    </source>
</evidence>
<gene>
    <name evidence="4" type="ORF">CkaCkLH20_12465</name>
</gene>
<keyword evidence="5" id="KW-1185">Reference proteome</keyword>
<keyword evidence="1" id="KW-0175">Coiled coil</keyword>
<feature type="compositionally biased region" description="Polar residues" evidence="2">
    <location>
        <begin position="125"/>
        <end position="134"/>
    </location>
</feature>
<evidence type="ECO:0000256" key="2">
    <source>
        <dbReference type="SAM" id="MobiDB-lite"/>
    </source>
</evidence>
<dbReference type="GO" id="GO:0017025">
    <property type="term" value="F:TBP-class protein binding"/>
    <property type="evidence" value="ECO:0007669"/>
    <property type="project" value="TreeGrafter"/>
</dbReference>
<feature type="region of interest" description="Disordered" evidence="2">
    <location>
        <begin position="253"/>
        <end position="351"/>
    </location>
</feature>
<evidence type="ECO:0000256" key="1">
    <source>
        <dbReference type="SAM" id="Coils"/>
    </source>
</evidence>
<dbReference type="RefSeq" id="XP_038739567.1">
    <property type="nucleotide sequence ID" value="XM_038895178.1"/>
</dbReference>